<evidence type="ECO:0000256" key="14">
    <source>
        <dbReference type="PIRSR" id="PIRSR603373-1"/>
    </source>
</evidence>
<evidence type="ECO:0000313" key="21">
    <source>
        <dbReference type="Proteomes" id="UP000054307"/>
    </source>
</evidence>
<evidence type="ECO:0000256" key="5">
    <source>
        <dbReference type="ARBA" id="ARBA00022519"/>
    </source>
</evidence>
<keyword evidence="4" id="KW-0410">Iron transport</keyword>
<evidence type="ECO:0000256" key="1">
    <source>
        <dbReference type="ARBA" id="ARBA00004429"/>
    </source>
</evidence>
<evidence type="ECO:0000256" key="6">
    <source>
        <dbReference type="ARBA" id="ARBA00022692"/>
    </source>
</evidence>
<evidence type="ECO:0000256" key="16">
    <source>
        <dbReference type="SAM" id="Phobius"/>
    </source>
</evidence>
<dbReference type="Gene3D" id="3.40.50.300">
    <property type="entry name" value="P-loop containing nucleotide triphosphate hydrolases"/>
    <property type="match status" value="1"/>
</dbReference>
<protein>
    <recommendedName>
        <fullName evidence="13">Ferrous iron transport protein B</fullName>
    </recommendedName>
</protein>
<evidence type="ECO:0000256" key="8">
    <source>
        <dbReference type="ARBA" id="ARBA00022989"/>
    </source>
</evidence>
<dbReference type="EMBL" id="LGEQ01000001">
    <property type="protein sequence ID" value="KUJ94760.1"/>
    <property type="molecule type" value="Genomic_DNA"/>
</dbReference>
<keyword evidence="10" id="KW-0406">Ion transport</keyword>
<dbReference type="SUPFAM" id="SSF52540">
    <property type="entry name" value="P-loop containing nucleoside triphosphate hydrolases"/>
    <property type="match status" value="1"/>
</dbReference>
<evidence type="ECO:0000256" key="3">
    <source>
        <dbReference type="ARBA" id="ARBA00022475"/>
    </source>
</evidence>
<dbReference type="InterPro" id="IPR011642">
    <property type="entry name" value="Gate_dom"/>
</dbReference>
<feature type="binding site" evidence="15">
    <location>
        <position position="19"/>
    </location>
    <ligand>
        <name>Mg(2+)</name>
        <dbReference type="ChEBI" id="CHEBI:18420"/>
        <label>2</label>
    </ligand>
</feature>
<dbReference type="PANTHER" id="PTHR43185">
    <property type="entry name" value="FERROUS IRON TRANSPORT PROTEIN B"/>
    <property type="match status" value="1"/>
</dbReference>
<dbReference type="Proteomes" id="UP000054015">
    <property type="component" value="Unassembled WGS sequence"/>
</dbReference>
<evidence type="ECO:0000256" key="11">
    <source>
        <dbReference type="ARBA" id="ARBA00023134"/>
    </source>
</evidence>
<evidence type="ECO:0000256" key="12">
    <source>
        <dbReference type="ARBA" id="ARBA00023136"/>
    </source>
</evidence>
<dbReference type="NCBIfam" id="TIGR00437">
    <property type="entry name" value="feoB"/>
    <property type="match status" value="1"/>
</dbReference>
<keyword evidence="12 16" id="KW-0472">Membrane</keyword>
<feature type="domain" description="FeoB-type G" evidence="17">
    <location>
        <begin position="1"/>
        <end position="162"/>
    </location>
</feature>
<dbReference type="InterPro" id="IPR005225">
    <property type="entry name" value="Small_GTP-bd"/>
</dbReference>
<keyword evidence="3" id="KW-1003">Cell membrane</keyword>
<accession>A0A101DFR4</accession>
<dbReference type="CDD" id="cd01879">
    <property type="entry name" value="FeoB"/>
    <property type="match status" value="1"/>
</dbReference>
<dbReference type="Pfam" id="PF07664">
    <property type="entry name" value="FeoB_C"/>
    <property type="match status" value="1"/>
</dbReference>
<dbReference type="InterPro" id="IPR006073">
    <property type="entry name" value="GTP-bd"/>
</dbReference>
<feature type="transmembrane region" description="Helical" evidence="16">
    <location>
        <begin position="541"/>
        <end position="566"/>
    </location>
</feature>
<dbReference type="GO" id="GO:0015093">
    <property type="term" value="F:ferrous iron transmembrane transporter activity"/>
    <property type="evidence" value="ECO:0007669"/>
    <property type="project" value="UniProtKB-UniRule"/>
</dbReference>
<evidence type="ECO:0000313" key="18">
    <source>
        <dbReference type="EMBL" id="KUJ94760.1"/>
    </source>
</evidence>
<feature type="binding site" evidence="14">
    <location>
        <begin position="113"/>
        <end position="116"/>
    </location>
    <ligand>
        <name>GTP</name>
        <dbReference type="ChEBI" id="CHEBI:37565"/>
        <label>1</label>
    </ligand>
</feature>
<keyword evidence="9" id="KW-0408">Iron</keyword>
<dbReference type="GO" id="GO:0046872">
    <property type="term" value="F:metal ion binding"/>
    <property type="evidence" value="ECO:0007669"/>
    <property type="project" value="UniProtKB-KW"/>
</dbReference>
<feature type="binding site" evidence="14">
    <location>
        <begin position="32"/>
        <end position="36"/>
    </location>
    <ligand>
        <name>GTP</name>
        <dbReference type="ChEBI" id="CHEBI:37565"/>
        <label>1</label>
    </ligand>
</feature>
<dbReference type="GO" id="GO:0005525">
    <property type="term" value="F:GTP binding"/>
    <property type="evidence" value="ECO:0007669"/>
    <property type="project" value="UniProtKB-KW"/>
</dbReference>
<dbReference type="InterPro" id="IPR027417">
    <property type="entry name" value="P-loop_NTPase"/>
</dbReference>
<keyword evidence="11 14" id="KW-0342">GTP-binding</keyword>
<evidence type="ECO:0000256" key="2">
    <source>
        <dbReference type="ARBA" id="ARBA00022448"/>
    </source>
</evidence>
<gene>
    <name evidence="18" type="ORF">XD40_0081</name>
    <name evidence="19" type="ORF">XD48_0561</name>
</gene>
<evidence type="ECO:0000256" key="15">
    <source>
        <dbReference type="PIRSR" id="PIRSR603373-2"/>
    </source>
</evidence>
<feature type="binding site" evidence="14">
    <location>
        <begin position="7"/>
        <end position="14"/>
    </location>
    <ligand>
        <name>GTP</name>
        <dbReference type="ChEBI" id="CHEBI:37565"/>
        <label>1</label>
    </ligand>
</feature>
<evidence type="ECO:0000256" key="10">
    <source>
        <dbReference type="ARBA" id="ARBA00023065"/>
    </source>
</evidence>
<comment type="caution">
    <text evidence="18">The sequence shown here is derived from an EMBL/GenBank/DDBJ whole genome shotgun (WGS) entry which is preliminary data.</text>
</comment>
<dbReference type="InterPro" id="IPR050860">
    <property type="entry name" value="FeoB_GTPase"/>
</dbReference>
<evidence type="ECO:0000313" key="19">
    <source>
        <dbReference type="EMBL" id="KUK07199.1"/>
    </source>
</evidence>
<reference evidence="20 21" key="2">
    <citation type="journal article" date="2015" name="MBio">
        <title>Genome-Resolved Metagenomic Analysis Reveals Roles for Candidate Phyla and Other Microbial Community Members in Biogeochemical Transformations in Oil Reservoirs.</title>
        <authorList>
            <person name="Hu P."/>
            <person name="Tom L."/>
            <person name="Singh A."/>
            <person name="Thomas B.C."/>
            <person name="Baker B.J."/>
            <person name="Piceno Y.M."/>
            <person name="Andersen G.L."/>
            <person name="Banfield J.F."/>
        </authorList>
    </citation>
    <scope>NUCLEOTIDE SEQUENCE [LARGE SCALE GENOMIC DNA]</scope>
</reference>
<dbReference type="PROSITE" id="PS51711">
    <property type="entry name" value="G_FEOB"/>
    <property type="match status" value="1"/>
</dbReference>
<comment type="subcellular location">
    <subcellularLocation>
        <location evidence="1">Cell inner membrane</location>
        <topology evidence="1">Multi-pass membrane protein</topology>
    </subcellularLocation>
</comment>
<proteinExistence type="predicted"/>
<feature type="transmembrane region" description="Helical" evidence="16">
    <location>
        <begin position="208"/>
        <end position="228"/>
    </location>
</feature>
<evidence type="ECO:0000256" key="13">
    <source>
        <dbReference type="NCBIfam" id="TIGR00437"/>
    </source>
</evidence>
<feature type="transmembrane region" description="Helical" evidence="16">
    <location>
        <begin position="371"/>
        <end position="391"/>
    </location>
</feature>
<sequence length="567" mass="62482">MKIAMVGNPNVGKTSLLNALTGGDFSVGNFPGVTVEKKEGKGVIGGKTVTFVDLPGIYSFQTESLDEKVARDYLKNEKPDLILNVVNALNLERNLYLTLQLTEFGIPMIVVLNMIDEAEKEGIRIDAERLSEILGVPVVKTSAVRGVGIEELKREILKGGRVPRAFRGNLEDIIRTTEKIAREVTVAEKPEKSEIEEAFDEVFMDKHLGIPIFLSFMWMMFVFTYSVAQPLNDLLSITFDAMASYIASFDGWFFSMLGNGVVAGVGSVLSFVPNIAFLFLFLSMLELSGYMPRAVFLVDGFMSRFGLNGRAVIPLIMGFGCNVPAILATRSIEDRKVRIATALINPFMSCSARLPIYVLFAGVFFPKMGSVVIMSMYLIGVLIALISALILRKTLLKGESEFIMELPPYMLPNLKELWIMTWSRTKHFIQKAGTVILAMSVVVWYITTYPGGSIEESYAAMLGKAIQPIFSPMGWSWELVLALISGFVAKEVVVATIGVLNIDIRSIMTPHQAFAYMLFTLLYMPCVATIAAIRAEIGAKWAAFAVIFSFSVAYVIALIATGVGLWL</sequence>
<feature type="binding site" evidence="15">
    <location>
        <position position="22"/>
    </location>
    <ligand>
        <name>Mg(2+)</name>
        <dbReference type="ChEBI" id="CHEBI:18420"/>
        <label>1</label>
    </ligand>
</feature>
<feature type="binding site" evidence="15">
    <location>
        <position position="18"/>
    </location>
    <ligand>
        <name>Mg(2+)</name>
        <dbReference type="ChEBI" id="CHEBI:18420"/>
        <label>2</label>
    </ligand>
</feature>
<keyword evidence="5" id="KW-0997">Cell inner membrane</keyword>
<evidence type="ECO:0000256" key="4">
    <source>
        <dbReference type="ARBA" id="ARBA00022496"/>
    </source>
</evidence>
<dbReference type="InterPro" id="IPR030389">
    <property type="entry name" value="G_FEOB_dom"/>
</dbReference>
<dbReference type="NCBIfam" id="TIGR00231">
    <property type="entry name" value="small_GTP"/>
    <property type="match status" value="1"/>
</dbReference>
<keyword evidence="2" id="KW-0813">Transport</keyword>
<dbReference type="FunFam" id="3.40.50.300:FF:000426">
    <property type="entry name" value="Ferrous iron transport protein B"/>
    <property type="match status" value="1"/>
</dbReference>
<feature type="transmembrane region" description="Helical" evidence="16">
    <location>
        <begin position="305"/>
        <end position="327"/>
    </location>
</feature>
<dbReference type="PRINTS" id="PR00326">
    <property type="entry name" value="GTP1OBG"/>
</dbReference>
<dbReference type="Proteomes" id="UP000054307">
    <property type="component" value="Unassembled WGS sequence"/>
</dbReference>
<feature type="binding site" evidence="14">
    <location>
        <begin position="53"/>
        <end position="56"/>
    </location>
    <ligand>
        <name>GTP</name>
        <dbReference type="ChEBI" id="CHEBI:37565"/>
        <label>1</label>
    </ligand>
</feature>
<feature type="binding site" evidence="15">
    <location>
        <position position="21"/>
    </location>
    <ligand>
        <name>Mg(2+)</name>
        <dbReference type="ChEBI" id="CHEBI:18420"/>
        <label>2</label>
    </ligand>
</feature>
<keyword evidence="6 16" id="KW-0812">Transmembrane</keyword>
<feature type="transmembrane region" description="Helical" evidence="16">
    <location>
        <begin position="261"/>
        <end position="285"/>
    </location>
</feature>
<name>A0A101DFR4_ARCFL</name>
<keyword evidence="15" id="KW-0460">Magnesium</keyword>
<feature type="transmembrane region" description="Helical" evidence="16">
    <location>
        <begin position="428"/>
        <end position="447"/>
    </location>
</feature>
<evidence type="ECO:0000259" key="17">
    <source>
        <dbReference type="PROSITE" id="PS51711"/>
    </source>
</evidence>
<reference evidence="18" key="1">
    <citation type="journal article" date="2015" name="MBio">
        <title>Genome-resolved metagenomic analysis reveals roles for candidate phyla and other microbial community members in biogeochemical transformations in oil reservoirs.</title>
        <authorList>
            <person name="Hu P."/>
            <person name="Tom L."/>
            <person name="Singh A."/>
            <person name="Thomas B.C."/>
            <person name="Baker B.J."/>
            <person name="Piceno Y.M."/>
            <person name="Andersen G.L."/>
            <person name="Banfield J.F."/>
        </authorList>
    </citation>
    <scope>NUCLEOTIDE SEQUENCE [LARGE SCALE GENOMIC DNA]</scope>
    <source>
        <strain evidence="19">49_2300</strain>
        <strain evidence="18">49_95</strain>
    </source>
</reference>
<feature type="transmembrane region" description="Helical" evidence="16">
    <location>
        <begin position="339"/>
        <end position="365"/>
    </location>
</feature>
<feature type="transmembrane region" description="Helical" evidence="16">
    <location>
        <begin position="479"/>
        <end position="502"/>
    </location>
</feature>
<evidence type="ECO:0000313" key="20">
    <source>
        <dbReference type="Proteomes" id="UP000054015"/>
    </source>
</evidence>
<keyword evidence="15" id="KW-0479">Metal-binding</keyword>
<dbReference type="InterPro" id="IPR003373">
    <property type="entry name" value="Fe2_transport_prot-B"/>
</dbReference>
<dbReference type="Pfam" id="PF07670">
    <property type="entry name" value="Gate"/>
    <property type="match status" value="2"/>
</dbReference>
<dbReference type="AlphaFoldDB" id="A0A101DFR4"/>
<organism evidence="18 21">
    <name type="scientific">Archaeoglobus fulgidus</name>
    <dbReference type="NCBI Taxonomy" id="2234"/>
    <lineage>
        <taxon>Archaea</taxon>
        <taxon>Methanobacteriati</taxon>
        <taxon>Methanobacteriota</taxon>
        <taxon>Archaeoglobi</taxon>
        <taxon>Archaeoglobales</taxon>
        <taxon>Archaeoglobaceae</taxon>
        <taxon>Archaeoglobus</taxon>
    </lineage>
</organism>
<dbReference type="PATRIC" id="fig|2234.6.peg.1536"/>
<evidence type="ECO:0000256" key="7">
    <source>
        <dbReference type="ARBA" id="ARBA00022741"/>
    </source>
</evidence>
<dbReference type="InterPro" id="IPR011640">
    <property type="entry name" value="Fe2_transport_prot_B_C"/>
</dbReference>
<evidence type="ECO:0000256" key="9">
    <source>
        <dbReference type="ARBA" id="ARBA00023004"/>
    </source>
</evidence>
<dbReference type="PANTHER" id="PTHR43185:SF1">
    <property type="entry name" value="FE(2+) TRANSPORTER FEOB"/>
    <property type="match status" value="1"/>
</dbReference>
<dbReference type="GO" id="GO:0005886">
    <property type="term" value="C:plasma membrane"/>
    <property type="evidence" value="ECO:0007669"/>
    <property type="project" value="UniProtKB-SubCell"/>
</dbReference>
<keyword evidence="8 16" id="KW-1133">Transmembrane helix</keyword>
<dbReference type="EMBL" id="LGEX01000010">
    <property type="protein sequence ID" value="KUK07199.1"/>
    <property type="molecule type" value="Genomic_DNA"/>
</dbReference>
<keyword evidence="7 14" id="KW-0547">Nucleotide-binding</keyword>
<feature type="transmembrane region" description="Helical" evidence="16">
    <location>
        <begin position="514"/>
        <end position="535"/>
    </location>
</feature>
<dbReference type="Pfam" id="PF02421">
    <property type="entry name" value="FeoB_N"/>
    <property type="match status" value="1"/>
</dbReference>